<reference evidence="1" key="1">
    <citation type="submission" date="2015-12" db="EMBL/GenBank/DDBJ databases">
        <title>Gene expression during late stages of embryo sac development: a critical building block for successful pollen-pistil interactions.</title>
        <authorList>
            <person name="Liu Y."/>
            <person name="Joly V."/>
            <person name="Sabar M."/>
            <person name="Matton D.P."/>
        </authorList>
    </citation>
    <scope>NUCLEOTIDE SEQUENCE</scope>
</reference>
<dbReference type="AlphaFoldDB" id="A0A0V0HPR3"/>
<proteinExistence type="predicted"/>
<organism evidence="1">
    <name type="scientific">Solanum chacoense</name>
    <name type="common">Chaco potato</name>
    <dbReference type="NCBI Taxonomy" id="4108"/>
    <lineage>
        <taxon>Eukaryota</taxon>
        <taxon>Viridiplantae</taxon>
        <taxon>Streptophyta</taxon>
        <taxon>Embryophyta</taxon>
        <taxon>Tracheophyta</taxon>
        <taxon>Spermatophyta</taxon>
        <taxon>Magnoliopsida</taxon>
        <taxon>eudicotyledons</taxon>
        <taxon>Gunneridae</taxon>
        <taxon>Pentapetalae</taxon>
        <taxon>asterids</taxon>
        <taxon>lamiids</taxon>
        <taxon>Solanales</taxon>
        <taxon>Solanaceae</taxon>
        <taxon>Solanoideae</taxon>
        <taxon>Solaneae</taxon>
        <taxon>Solanum</taxon>
    </lineage>
</organism>
<name>A0A0V0HPR3_SOLCH</name>
<dbReference type="EMBL" id="GEDG01017661">
    <property type="protein sequence ID" value="JAP21467.1"/>
    <property type="molecule type" value="Transcribed_RNA"/>
</dbReference>
<protein>
    <submittedName>
        <fullName evidence="1">Putative ovule protein</fullName>
    </submittedName>
</protein>
<sequence length="74" mass="8579">MQCKGYDGWDLNKAISKIRWTTRLPSPLKIFPDGCSSTFTQQESKVYRILRHPNRFQSKQYGSTEETTCNVDCS</sequence>
<accession>A0A0V0HPR3</accession>
<evidence type="ECO:0000313" key="1">
    <source>
        <dbReference type="EMBL" id="JAP21467.1"/>
    </source>
</evidence>